<dbReference type="AlphaFoldDB" id="A0A4R7K6M3"/>
<dbReference type="InterPro" id="IPR034593">
    <property type="entry name" value="DgoD-like"/>
</dbReference>
<dbReference type="Pfam" id="PF13378">
    <property type="entry name" value="MR_MLE_C"/>
    <property type="match status" value="1"/>
</dbReference>
<sequence length="410" mass="45967">MNKCRRGFIKDISALGLSTAFYPTFLSCINKNSGANYLNEKINKIELFRYDINIPRYFSFGTWLNRQHLFMKISSGAHYGWSEIPASKNNPNEDLSSWVNYVKQYKGLTIEQAQSLLQQQQVEGSKTSLKEMELMDMGLLDLIGRLQQKPAIELLGLNHREPVPGLYCILHKDEGKVREEAQKSLEQNLGHHVKFKMYGNKEIDLRLLSIIREILGKEAIIISDVNKGYKNVGSLEALADIMNTFKDNGLNAIEDPAPLTTGEWIELQKMIGNLDLIPDAPMRPAWKGIKKLQEGMGRIVNLHPSTMGSFTHTALLAKKVQEIKAKVMIGDDSLAGPACSAWQQIAIGTGAVWVEAIEKKEDSKNYMDCLISSPTKKEANGFYSLKLEPGFGLNIDTEGLRKVSAKYITV</sequence>
<evidence type="ECO:0000259" key="1">
    <source>
        <dbReference type="Pfam" id="PF13378"/>
    </source>
</evidence>
<evidence type="ECO:0000313" key="3">
    <source>
        <dbReference type="Proteomes" id="UP000294749"/>
    </source>
</evidence>
<dbReference type="Gene3D" id="3.30.390.10">
    <property type="entry name" value="Enolase-like, N-terminal domain"/>
    <property type="match status" value="1"/>
</dbReference>
<dbReference type="SUPFAM" id="SSF54826">
    <property type="entry name" value="Enolase N-terminal domain-like"/>
    <property type="match status" value="1"/>
</dbReference>
<dbReference type="PROSITE" id="PS51257">
    <property type="entry name" value="PROKAR_LIPOPROTEIN"/>
    <property type="match status" value="1"/>
</dbReference>
<protein>
    <submittedName>
        <fullName evidence="2">L-alanine-DL-glutamate epimerase-like enolase superfamily enzyme</fullName>
    </submittedName>
</protein>
<dbReference type="InterPro" id="IPR029065">
    <property type="entry name" value="Enolase_C-like"/>
</dbReference>
<keyword evidence="3" id="KW-1185">Reference proteome</keyword>
<dbReference type="GO" id="GO:0016854">
    <property type="term" value="F:racemase and epimerase activity"/>
    <property type="evidence" value="ECO:0007669"/>
    <property type="project" value="UniProtKB-ARBA"/>
</dbReference>
<dbReference type="RefSeq" id="WP_133686362.1">
    <property type="nucleotide sequence ID" value="NZ_SOAY01000010.1"/>
</dbReference>
<organism evidence="2 3">
    <name type="scientific">Maribacter spongiicola</name>
    <dbReference type="NCBI Taxonomy" id="1206753"/>
    <lineage>
        <taxon>Bacteria</taxon>
        <taxon>Pseudomonadati</taxon>
        <taxon>Bacteroidota</taxon>
        <taxon>Flavobacteriia</taxon>
        <taxon>Flavobacteriales</taxon>
        <taxon>Flavobacteriaceae</taxon>
        <taxon>Maribacter</taxon>
    </lineage>
</organism>
<dbReference type="EMBL" id="SOAY01000010">
    <property type="protein sequence ID" value="TDT46926.1"/>
    <property type="molecule type" value="Genomic_DNA"/>
</dbReference>
<gene>
    <name evidence="2" type="ORF">CLV90_0991</name>
</gene>
<reference evidence="2 3" key="1">
    <citation type="submission" date="2019-03" db="EMBL/GenBank/DDBJ databases">
        <title>Genomic Encyclopedia of Archaeal and Bacterial Type Strains, Phase II (KMG-II): from individual species to whole genera.</title>
        <authorList>
            <person name="Goeker M."/>
        </authorList>
    </citation>
    <scope>NUCLEOTIDE SEQUENCE [LARGE SCALE GENOMIC DNA]</scope>
    <source>
        <strain evidence="2 3">DSM 25233</strain>
    </source>
</reference>
<dbReference type="InterPro" id="IPR029017">
    <property type="entry name" value="Enolase-like_N"/>
</dbReference>
<proteinExistence type="predicted"/>
<dbReference type="OrthoDB" id="9775391at2"/>
<evidence type="ECO:0000313" key="2">
    <source>
        <dbReference type="EMBL" id="TDT46926.1"/>
    </source>
</evidence>
<dbReference type="Gene3D" id="3.20.20.120">
    <property type="entry name" value="Enolase-like C-terminal domain"/>
    <property type="match status" value="1"/>
</dbReference>
<dbReference type="Proteomes" id="UP000294749">
    <property type="component" value="Unassembled WGS sequence"/>
</dbReference>
<dbReference type="InterPro" id="IPR036849">
    <property type="entry name" value="Enolase-like_C_sf"/>
</dbReference>
<dbReference type="SUPFAM" id="SSF51604">
    <property type="entry name" value="Enolase C-terminal domain-like"/>
    <property type="match status" value="1"/>
</dbReference>
<feature type="domain" description="Enolase C-terminal" evidence="1">
    <location>
        <begin position="177"/>
        <end position="398"/>
    </location>
</feature>
<comment type="caution">
    <text evidence="2">The sequence shown here is derived from an EMBL/GenBank/DDBJ whole genome shotgun (WGS) entry which is preliminary data.</text>
</comment>
<accession>A0A4R7K6M3</accession>
<dbReference type="PANTHER" id="PTHR48080">
    <property type="entry name" value="D-GALACTONATE DEHYDRATASE-RELATED"/>
    <property type="match status" value="1"/>
</dbReference>
<name>A0A4R7K6M3_9FLAO</name>